<organism evidence="1 2">
    <name type="scientific">Microbulbifer taiwanensis</name>
    <dbReference type="NCBI Taxonomy" id="986746"/>
    <lineage>
        <taxon>Bacteria</taxon>
        <taxon>Pseudomonadati</taxon>
        <taxon>Pseudomonadota</taxon>
        <taxon>Gammaproteobacteria</taxon>
        <taxon>Cellvibrionales</taxon>
        <taxon>Microbulbiferaceae</taxon>
        <taxon>Microbulbifer</taxon>
    </lineage>
</organism>
<protein>
    <submittedName>
        <fullName evidence="1">Uncharacterized protein</fullName>
    </submittedName>
</protein>
<sequence>MSSLRSAHVNISEGEIRRLRRQLETEITWLQRQMEEMGSAGSDLDVSLQQTYKEMIFSRRALLGRIPR</sequence>
<comment type="caution">
    <text evidence="1">The sequence shown here is derived from an EMBL/GenBank/DDBJ whole genome shotgun (WGS) entry which is preliminary data.</text>
</comment>
<name>A0ABW1YQE1_9GAMM</name>
<dbReference type="Proteomes" id="UP001596425">
    <property type="component" value="Unassembled WGS sequence"/>
</dbReference>
<keyword evidence="2" id="KW-1185">Reference proteome</keyword>
<dbReference type="EMBL" id="JBHSVR010000001">
    <property type="protein sequence ID" value="MFC6633609.1"/>
    <property type="molecule type" value="Genomic_DNA"/>
</dbReference>
<reference evidence="2" key="1">
    <citation type="journal article" date="2019" name="Int. J. Syst. Evol. Microbiol.">
        <title>The Global Catalogue of Microorganisms (GCM) 10K type strain sequencing project: providing services to taxonomists for standard genome sequencing and annotation.</title>
        <authorList>
            <consortium name="The Broad Institute Genomics Platform"/>
            <consortium name="The Broad Institute Genome Sequencing Center for Infectious Disease"/>
            <person name="Wu L."/>
            <person name="Ma J."/>
        </authorList>
    </citation>
    <scope>NUCLEOTIDE SEQUENCE [LARGE SCALE GENOMIC DNA]</scope>
    <source>
        <strain evidence="2">CGMCC 1.13718</strain>
    </source>
</reference>
<proteinExistence type="predicted"/>
<gene>
    <name evidence="1" type="ORF">ACFQBM_09970</name>
</gene>
<evidence type="ECO:0000313" key="2">
    <source>
        <dbReference type="Proteomes" id="UP001596425"/>
    </source>
</evidence>
<evidence type="ECO:0000313" key="1">
    <source>
        <dbReference type="EMBL" id="MFC6633609.1"/>
    </source>
</evidence>
<dbReference type="RefSeq" id="WP_193192823.1">
    <property type="nucleotide sequence ID" value="NZ_JACZFR010000035.1"/>
</dbReference>
<accession>A0ABW1YQE1</accession>